<dbReference type="GO" id="GO:0005975">
    <property type="term" value="P:carbohydrate metabolic process"/>
    <property type="evidence" value="ECO:0007669"/>
    <property type="project" value="InterPro"/>
</dbReference>
<evidence type="ECO:0000313" key="3">
    <source>
        <dbReference type="Proteomes" id="UP000520814"/>
    </source>
</evidence>
<reference evidence="2 3" key="1">
    <citation type="submission" date="2020-08" db="EMBL/GenBank/DDBJ databases">
        <title>Genomic Encyclopedia of Type Strains, Phase IV (KMG-IV): sequencing the most valuable type-strain genomes for metagenomic binning, comparative biology and taxonomic classification.</title>
        <authorList>
            <person name="Goeker M."/>
        </authorList>
    </citation>
    <scope>NUCLEOTIDE SEQUENCE [LARGE SCALE GENOMIC DNA]</scope>
    <source>
        <strain evidence="2 3">DSM 23562</strain>
    </source>
</reference>
<dbReference type="EMBL" id="JACHGW010000003">
    <property type="protein sequence ID" value="MBB6051494.1"/>
    <property type="molecule type" value="Genomic_DNA"/>
</dbReference>
<feature type="domain" description="GH16" evidence="1">
    <location>
        <begin position="1"/>
        <end position="240"/>
    </location>
</feature>
<proteinExistence type="predicted"/>
<dbReference type="CDD" id="cd00413">
    <property type="entry name" value="Glyco_hydrolase_16"/>
    <property type="match status" value="1"/>
</dbReference>
<keyword evidence="3" id="KW-1185">Reference proteome</keyword>
<gene>
    <name evidence="2" type="ORF">HNQ39_003304</name>
</gene>
<dbReference type="GO" id="GO:0004553">
    <property type="term" value="F:hydrolase activity, hydrolyzing O-glycosyl compounds"/>
    <property type="evidence" value="ECO:0007669"/>
    <property type="project" value="InterPro"/>
</dbReference>
<dbReference type="Pfam" id="PF13385">
    <property type="entry name" value="Laminin_G_3"/>
    <property type="match status" value="1"/>
</dbReference>
<dbReference type="Gene3D" id="2.60.120.260">
    <property type="entry name" value="Galactose-binding domain-like"/>
    <property type="match status" value="1"/>
</dbReference>
<evidence type="ECO:0000259" key="1">
    <source>
        <dbReference type="PROSITE" id="PS51762"/>
    </source>
</evidence>
<dbReference type="PROSITE" id="PS51762">
    <property type="entry name" value="GH16_2"/>
    <property type="match status" value="1"/>
</dbReference>
<name>A0A7W9ST64_ARMRO</name>
<dbReference type="InterPro" id="IPR013320">
    <property type="entry name" value="ConA-like_dom_sf"/>
</dbReference>
<sequence>MVLGATLPAHAQPPVGAGYELLFSDEFDGDKVNPAHWRFREDRRTDSYMNGLNRRQNVAVAGGSLLITARQEMIDGKPENTGGGVISTHQFGYGYYETLSKPFMAGRGVHSAFWQRGGSIPNNTIFEIDSYEIDSGSWIGCNNLYLQLGTKNQSVPWPHRANIPFALRPDGWFLDAYEYTPEGVIFYDNGKVVARAEWKELTAAQCVWLTALNGVGKVDAAKQPATTEFAYFRYYAKDYPGVNLLPNGSFEYNQDRGDQPIAWQQDGTPGAGKVVAGEAARDRYKLRHASPGGAYQLSTSQSLEFIRNGDYQLTARVRSSGGQKTARLVVRGYGGPELVLTVPATASWTPLTLPKIPVTNHSVTVAIESAGEAGQWLEVDAIQFLKPTKTPPPAPEPFSLRLEPAWQLAQSEPIAFTGDNKFYFFDRSVGRGAAITVDFTMNPAKRQDAAPLARQPKTGTAGWSVLLTQQGQVVFRIGSGATHQDVVADVGYAVGKETRVVCVFDRGTATISLDGKQVAQATGITFTTDDATAAGRLGAVNDIYDAVGDVIAPGTPSAAPRKYKNYVGTLRAVTVDNAVPGQARRAN</sequence>
<organism evidence="2 3">
    <name type="scientific">Armatimonas rosea</name>
    <dbReference type="NCBI Taxonomy" id="685828"/>
    <lineage>
        <taxon>Bacteria</taxon>
        <taxon>Bacillati</taxon>
        <taxon>Armatimonadota</taxon>
        <taxon>Armatimonadia</taxon>
        <taxon>Armatimonadales</taxon>
        <taxon>Armatimonadaceae</taxon>
        <taxon>Armatimonas</taxon>
    </lineage>
</organism>
<dbReference type="InterPro" id="IPR000757">
    <property type="entry name" value="Beta-glucanase-like"/>
</dbReference>
<comment type="caution">
    <text evidence="2">The sequence shown here is derived from an EMBL/GenBank/DDBJ whole genome shotgun (WGS) entry which is preliminary data.</text>
</comment>
<dbReference type="Gene3D" id="2.60.120.200">
    <property type="match status" value="2"/>
</dbReference>
<accession>A0A7W9ST64</accession>
<evidence type="ECO:0000313" key="2">
    <source>
        <dbReference type="EMBL" id="MBB6051494.1"/>
    </source>
</evidence>
<dbReference type="AlphaFoldDB" id="A0A7W9ST64"/>
<dbReference type="SUPFAM" id="SSF49899">
    <property type="entry name" value="Concanavalin A-like lectins/glucanases"/>
    <property type="match status" value="2"/>
</dbReference>
<dbReference type="Proteomes" id="UP000520814">
    <property type="component" value="Unassembled WGS sequence"/>
</dbReference>
<protein>
    <submittedName>
        <fullName evidence="2">Beta-glucanase (GH16 family)</fullName>
    </submittedName>
</protein>